<reference evidence="1" key="1">
    <citation type="journal article" date="2015" name="Nature">
        <title>Complex archaea that bridge the gap between prokaryotes and eukaryotes.</title>
        <authorList>
            <person name="Spang A."/>
            <person name="Saw J.H."/>
            <person name="Jorgensen S.L."/>
            <person name="Zaremba-Niedzwiedzka K."/>
            <person name="Martijn J."/>
            <person name="Lind A.E."/>
            <person name="van Eijk R."/>
            <person name="Schleper C."/>
            <person name="Guy L."/>
            <person name="Ettema T.J."/>
        </authorList>
    </citation>
    <scope>NUCLEOTIDE SEQUENCE</scope>
</reference>
<evidence type="ECO:0000313" key="1">
    <source>
        <dbReference type="EMBL" id="KKK68445.1"/>
    </source>
</evidence>
<feature type="non-terminal residue" evidence="1">
    <location>
        <position position="104"/>
    </location>
</feature>
<organism evidence="1">
    <name type="scientific">marine sediment metagenome</name>
    <dbReference type="NCBI Taxonomy" id="412755"/>
    <lineage>
        <taxon>unclassified sequences</taxon>
        <taxon>metagenomes</taxon>
        <taxon>ecological metagenomes</taxon>
    </lineage>
</organism>
<gene>
    <name evidence="1" type="ORF">LCGC14_2943990</name>
</gene>
<sequence>MDESPSKHEAKFDRVRTGLEGLPGIKMTRPATVIDAVPIIQENVTYVMETWRTEASGFLMFLQIVDSDGRARFILPNRVLQAIYRQRDRLTDRSTPESRARKKR</sequence>
<name>A0A0F8Y4B4_9ZZZZ</name>
<proteinExistence type="predicted"/>
<comment type="caution">
    <text evidence="1">The sequence shown here is derived from an EMBL/GenBank/DDBJ whole genome shotgun (WGS) entry which is preliminary data.</text>
</comment>
<protein>
    <submittedName>
        <fullName evidence="1">Uncharacterized protein</fullName>
    </submittedName>
</protein>
<dbReference type="AlphaFoldDB" id="A0A0F8Y4B4"/>
<dbReference type="EMBL" id="LAZR01059134">
    <property type="protein sequence ID" value="KKK68445.1"/>
    <property type="molecule type" value="Genomic_DNA"/>
</dbReference>
<accession>A0A0F8Y4B4</accession>